<dbReference type="RefSeq" id="WP_155511636.1">
    <property type="nucleotide sequence ID" value="NZ_CP193929.1"/>
</dbReference>
<accession>A0A173TL95</accession>
<organism evidence="1 2">
    <name type="scientific">Anaerostipes hadrus</name>
    <dbReference type="NCBI Taxonomy" id="649756"/>
    <lineage>
        <taxon>Bacteria</taxon>
        <taxon>Bacillati</taxon>
        <taxon>Bacillota</taxon>
        <taxon>Clostridia</taxon>
        <taxon>Lachnospirales</taxon>
        <taxon>Lachnospiraceae</taxon>
        <taxon>Anaerostipes</taxon>
    </lineage>
</organism>
<proteinExistence type="predicted"/>
<protein>
    <submittedName>
        <fullName evidence="1">Uncharacterized protein</fullName>
    </submittedName>
</protein>
<gene>
    <name evidence="1" type="ORF">ERS852571_02087</name>
</gene>
<name>A0A173TL95_ANAHA</name>
<evidence type="ECO:0000313" key="2">
    <source>
        <dbReference type="Proteomes" id="UP000095553"/>
    </source>
</evidence>
<reference evidence="1 2" key="1">
    <citation type="submission" date="2015-09" db="EMBL/GenBank/DDBJ databases">
        <authorList>
            <consortium name="Pathogen Informatics"/>
        </authorList>
    </citation>
    <scope>NUCLEOTIDE SEQUENCE [LARGE SCALE GENOMIC DNA]</scope>
    <source>
        <strain evidence="1 2">2789STDY5834959</strain>
    </source>
</reference>
<sequence length="322" mass="37247">MEVLTTAKLNKIKQDTILKNFWKNNDRFADLFNTFLFNGKEILKPDDLTEVDTDVSSMLKFNGHAETVQKILDVVKKTAYGIDFMILGLENQSHIHYAMPLRHMIGDAFSYQKEYNEIVAKNKKERNFASTDEFLSKFRKTDRLHGMVTLCIYYGEKEWDGPLSLVDMLDIPDKLKFIFSDYKFNLIQMRSCKDLHFHNSDINTVFDLSSSIYNRDYEKINSLYKNQPISPELALVVGAITESQELIDHALENEKKGAINMCTALEELKKEGVQEGLQEGEVKGIIQTCKLFNPDQEAALKLIMDKFSLSQETALDYIKKYW</sequence>
<dbReference type="Proteomes" id="UP000095553">
    <property type="component" value="Unassembled WGS sequence"/>
</dbReference>
<dbReference type="EMBL" id="CYXY01000012">
    <property type="protein sequence ID" value="CUN03026.1"/>
    <property type="molecule type" value="Genomic_DNA"/>
</dbReference>
<dbReference type="AlphaFoldDB" id="A0A173TL95"/>
<evidence type="ECO:0000313" key="1">
    <source>
        <dbReference type="EMBL" id="CUN03026.1"/>
    </source>
</evidence>